<accession>A0A9D4JNC9</accession>
<evidence type="ECO:0000256" key="6">
    <source>
        <dbReference type="SAM" id="Phobius"/>
    </source>
</evidence>
<evidence type="ECO:0000256" key="5">
    <source>
        <dbReference type="SAM" id="MobiDB-lite"/>
    </source>
</evidence>
<comment type="caution">
    <text evidence="8">The sequence shown here is derived from an EMBL/GenBank/DDBJ whole genome shotgun (WGS) entry which is preliminary data.</text>
</comment>
<dbReference type="PANTHER" id="PTHR47023:SF1">
    <property type="entry name" value="SEX PEPTIDE RECEPTOR"/>
    <property type="match status" value="1"/>
</dbReference>
<feature type="transmembrane region" description="Helical" evidence="6">
    <location>
        <begin position="155"/>
        <end position="177"/>
    </location>
</feature>
<keyword evidence="4 6" id="KW-0472">Membrane</keyword>
<gene>
    <name evidence="8" type="ORF">DPMN_120231</name>
</gene>
<organism evidence="8 9">
    <name type="scientific">Dreissena polymorpha</name>
    <name type="common">Zebra mussel</name>
    <name type="synonym">Mytilus polymorpha</name>
    <dbReference type="NCBI Taxonomy" id="45954"/>
    <lineage>
        <taxon>Eukaryota</taxon>
        <taxon>Metazoa</taxon>
        <taxon>Spiralia</taxon>
        <taxon>Lophotrochozoa</taxon>
        <taxon>Mollusca</taxon>
        <taxon>Bivalvia</taxon>
        <taxon>Autobranchia</taxon>
        <taxon>Heteroconchia</taxon>
        <taxon>Euheterodonta</taxon>
        <taxon>Imparidentia</taxon>
        <taxon>Neoheterodontei</taxon>
        <taxon>Myida</taxon>
        <taxon>Dreissenoidea</taxon>
        <taxon>Dreissenidae</taxon>
        <taxon>Dreissena</taxon>
    </lineage>
</organism>
<dbReference type="SUPFAM" id="SSF81321">
    <property type="entry name" value="Family A G protein-coupled receptor-like"/>
    <property type="match status" value="1"/>
</dbReference>
<feature type="transmembrane region" description="Helical" evidence="6">
    <location>
        <begin position="31"/>
        <end position="55"/>
    </location>
</feature>
<feature type="region of interest" description="Disordered" evidence="5">
    <location>
        <begin position="375"/>
        <end position="438"/>
    </location>
</feature>
<dbReference type="GO" id="GO:0008528">
    <property type="term" value="F:G protein-coupled peptide receptor activity"/>
    <property type="evidence" value="ECO:0007669"/>
    <property type="project" value="InterPro"/>
</dbReference>
<dbReference type="PRINTS" id="PR00237">
    <property type="entry name" value="GPCRRHODOPSN"/>
</dbReference>
<evidence type="ECO:0000313" key="8">
    <source>
        <dbReference type="EMBL" id="KAH3818510.1"/>
    </source>
</evidence>
<dbReference type="Pfam" id="PF10324">
    <property type="entry name" value="7TM_GPCR_Srw"/>
    <property type="match status" value="1"/>
</dbReference>
<feature type="compositionally biased region" description="Polar residues" evidence="5">
    <location>
        <begin position="427"/>
        <end position="438"/>
    </location>
</feature>
<dbReference type="Proteomes" id="UP000828390">
    <property type="component" value="Unassembled WGS sequence"/>
</dbReference>
<feature type="transmembrane region" description="Helical" evidence="6">
    <location>
        <begin position="231"/>
        <end position="257"/>
    </location>
</feature>
<sequence>MSANDSYYNQDYEEPIYEDYIYEAFAFEKPIYLFIWEILVIITALVNVLVIIVLLRKKMRNPTNMILAAIAIADTLTGLVTLPTYIMVYQNFEKATGSEHYSDVLTNETEISAGMYYEENINMANGTIDKAVDAYTLSKSLCTWFMLSKFFFSKLFHTCLIFLTLFLGIQRFISVAYPFFAGKIFTSRTVLITCVCIFILSPLIHIYHSLDEKAKHGLCQWAIDDWKTDCVFQWVVFFIRHFIPIVLLCIFTVLFIIELRKTKLVGAAGSREQVARRDSENIRITKIVISILIVFLLPEIPYGVFLMMSVINKHKNAAFELEINRAIHAAYEIALVVSFHANFYILTFLNRRFRSGLKRTVLYPIRRAMGDKYRWSVSSGSPNSRTTAQSSLVSRSATRLRSMDHQNLGREAQQISQTDSLDHTETTLRNGSNSIDSQ</sequence>
<evidence type="ECO:0000313" key="9">
    <source>
        <dbReference type="Proteomes" id="UP000828390"/>
    </source>
</evidence>
<dbReference type="EMBL" id="JAIWYP010000005">
    <property type="protein sequence ID" value="KAH3818510.1"/>
    <property type="molecule type" value="Genomic_DNA"/>
</dbReference>
<dbReference type="CDD" id="cd14978">
    <property type="entry name" value="7tmA_FMRFamide_R-like"/>
    <property type="match status" value="1"/>
</dbReference>
<evidence type="ECO:0000256" key="2">
    <source>
        <dbReference type="ARBA" id="ARBA00022692"/>
    </source>
</evidence>
<evidence type="ECO:0000259" key="7">
    <source>
        <dbReference type="PROSITE" id="PS50262"/>
    </source>
</evidence>
<feature type="transmembrane region" description="Helical" evidence="6">
    <location>
        <begin position="329"/>
        <end position="349"/>
    </location>
</feature>
<dbReference type="AlphaFoldDB" id="A0A9D4JNC9"/>
<protein>
    <recommendedName>
        <fullName evidence="7">G-protein coupled receptors family 1 profile domain-containing protein</fullName>
    </recommendedName>
</protein>
<dbReference type="Gene3D" id="1.20.1070.10">
    <property type="entry name" value="Rhodopsin 7-helix transmembrane proteins"/>
    <property type="match status" value="1"/>
</dbReference>
<dbReference type="InterPro" id="IPR053071">
    <property type="entry name" value="GPCR1-related_rcpt"/>
</dbReference>
<dbReference type="InterPro" id="IPR000276">
    <property type="entry name" value="GPCR_Rhodpsn"/>
</dbReference>
<keyword evidence="3 6" id="KW-1133">Transmembrane helix</keyword>
<keyword evidence="9" id="KW-1185">Reference proteome</keyword>
<name>A0A9D4JNC9_DREPO</name>
<reference evidence="8" key="1">
    <citation type="journal article" date="2019" name="bioRxiv">
        <title>The Genome of the Zebra Mussel, Dreissena polymorpha: A Resource for Invasive Species Research.</title>
        <authorList>
            <person name="McCartney M.A."/>
            <person name="Auch B."/>
            <person name="Kono T."/>
            <person name="Mallez S."/>
            <person name="Zhang Y."/>
            <person name="Obille A."/>
            <person name="Becker A."/>
            <person name="Abrahante J.E."/>
            <person name="Garbe J."/>
            <person name="Badalamenti J.P."/>
            <person name="Herman A."/>
            <person name="Mangelson H."/>
            <person name="Liachko I."/>
            <person name="Sullivan S."/>
            <person name="Sone E.D."/>
            <person name="Koren S."/>
            <person name="Silverstein K.A.T."/>
            <person name="Beckman K.B."/>
            <person name="Gohl D.M."/>
        </authorList>
    </citation>
    <scope>NUCLEOTIDE SEQUENCE</scope>
    <source>
        <strain evidence="8">Duluth1</strain>
        <tissue evidence="8">Whole animal</tissue>
    </source>
</reference>
<dbReference type="PANTHER" id="PTHR47023">
    <property type="entry name" value="SEX PEPTIDE RECEPTOR"/>
    <property type="match status" value="1"/>
</dbReference>
<evidence type="ECO:0000256" key="3">
    <source>
        <dbReference type="ARBA" id="ARBA00022989"/>
    </source>
</evidence>
<evidence type="ECO:0000256" key="4">
    <source>
        <dbReference type="ARBA" id="ARBA00023136"/>
    </source>
</evidence>
<feature type="transmembrane region" description="Helical" evidence="6">
    <location>
        <begin position="67"/>
        <end position="88"/>
    </location>
</feature>
<dbReference type="PROSITE" id="PS50262">
    <property type="entry name" value="G_PROTEIN_RECEP_F1_2"/>
    <property type="match status" value="1"/>
</dbReference>
<proteinExistence type="predicted"/>
<feature type="domain" description="G-protein coupled receptors family 1 profile" evidence="7">
    <location>
        <begin position="46"/>
        <end position="346"/>
    </location>
</feature>
<feature type="compositionally biased region" description="Polar residues" evidence="5">
    <location>
        <begin position="376"/>
        <end position="399"/>
    </location>
</feature>
<comment type="subcellular location">
    <subcellularLocation>
        <location evidence="1">Membrane</location>
    </subcellularLocation>
</comment>
<evidence type="ECO:0000256" key="1">
    <source>
        <dbReference type="ARBA" id="ARBA00004370"/>
    </source>
</evidence>
<dbReference type="InterPro" id="IPR017452">
    <property type="entry name" value="GPCR_Rhodpsn_7TM"/>
</dbReference>
<feature type="transmembrane region" description="Helical" evidence="6">
    <location>
        <begin position="189"/>
        <end position="208"/>
    </location>
</feature>
<dbReference type="InterPro" id="IPR019427">
    <property type="entry name" value="7TM_GPCR_serpentine_rcpt_Srw"/>
</dbReference>
<dbReference type="GO" id="GO:0016020">
    <property type="term" value="C:membrane"/>
    <property type="evidence" value="ECO:0007669"/>
    <property type="project" value="UniProtKB-SubCell"/>
</dbReference>
<reference evidence="8" key="2">
    <citation type="submission" date="2020-11" db="EMBL/GenBank/DDBJ databases">
        <authorList>
            <person name="McCartney M.A."/>
            <person name="Auch B."/>
            <person name="Kono T."/>
            <person name="Mallez S."/>
            <person name="Becker A."/>
            <person name="Gohl D.M."/>
            <person name="Silverstein K.A.T."/>
            <person name="Koren S."/>
            <person name="Bechman K.B."/>
            <person name="Herman A."/>
            <person name="Abrahante J.E."/>
            <person name="Garbe J."/>
        </authorList>
    </citation>
    <scope>NUCLEOTIDE SEQUENCE</scope>
    <source>
        <strain evidence="8">Duluth1</strain>
        <tissue evidence="8">Whole animal</tissue>
    </source>
</reference>
<feature type="transmembrane region" description="Helical" evidence="6">
    <location>
        <begin position="287"/>
        <end position="309"/>
    </location>
</feature>
<keyword evidence="2 6" id="KW-0812">Transmembrane</keyword>